<proteinExistence type="predicted"/>
<evidence type="ECO:0008006" key="3">
    <source>
        <dbReference type="Google" id="ProtNLM"/>
    </source>
</evidence>
<organism evidence="1 2">
    <name type="scientific">Bosea lupini</name>
    <dbReference type="NCBI Taxonomy" id="1036779"/>
    <lineage>
        <taxon>Bacteria</taxon>
        <taxon>Pseudomonadati</taxon>
        <taxon>Pseudomonadota</taxon>
        <taxon>Alphaproteobacteria</taxon>
        <taxon>Hyphomicrobiales</taxon>
        <taxon>Boseaceae</taxon>
        <taxon>Bosea</taxon>
    </lineage>
</organism>
<protein>
    <recommendedName>
        <fullName evidence="3">DUF3606 domain-containing protein</fullName>
    </recommendedName>
</protein>
<dbReference type="InterPro" id="IPR022037">
    <property type="entry name" value="DUF3606"/>
</dbReference>
<dbReference type="Proteomes" id="UP000199664">
    <property type="component" value="Unassembled WGS sequence"/>
</dbReference>
<evidence type="ECO:0000313" key="1">
    <source>
        <dbReference type="EMBL" id="SEM20748.1"/>
    </source>
</evidence>
<keyword evidence="2" id="KW-1185">Reference proteome</keyword>
<accession>A0A1H7WIC2</accession>
<dbReference type="Pfam" id="PF12244">
    <property type="entry name" value="DUF3606"/>
    <property type="match status" value="1"/>
</dbReference>
<dbReference type="AlphaFoldDB" id="A0A1H7WIC2"/>
<name>A0A1H7WIC2_9HYPH</name>
<reference evidence="2" key="1">
    <citation type="submission" date="2016-10" db="EMBL/GenBank/DDBJ databases">
        <authorList>
            <person name="Varghese N."/>
            <person name="Submissions S."/>
        </authorList>
    </citation>
    <scope>NUCLEOTIDE SEQUENCE [LARGE SCALE GENOMIC DNA]</scope>
    <source>
        <strain evidence="2">LMG 26383,CCUG 61248,R- 45681</strain>
    </source>
</reference>
<gene>
    <name evidence="1" type="ORF">SAMN04515666_108170</name>
</gene>
<sequence length="44" mass="4883">MSEDYEVRYWTKQFGVTKDELARAVTKAGPRSAAVAHALGKTLE</sequence>
<dbReference type="EMBL" id="FOAN01000008">
    <property type="protein sequence ID" value="SEM20748.1"/>
    <property type="molecule type" value="Genomic_DNA"/>
</dbReference>
<evidence type="ECO:0000313" key="2">
    <source>
        <dbReference type="Proteomes" id="UP000199664"/>
    </source>
</evidence>